<organism evidence="1 2">
    <name type="scientific">Paenibacillus hunanensis</name>
    <dbReference type="NCBI Taxonomy" id="539262"/>
    <lineage>
        <taxon>Bacteria</taxon>
        <taxon>Bacillati</taxon>
        <taxon>Bacillota</taxon>
        <taxon>Bacilli</taxon>
        <taxon>Bacillales</taxon>
        <taxon>Paenibacillaceae</taxon>
        <taxon>Paenibacillus</taxon>
    </lineage>
</organism>
<reference evidence="1 2" key="1">
    <citation type="submission" date="2023-07" db="EMBL/GenBank/DDBJ databases">
        <title>Genomic Encyclopedia of Type Strains, Phase IV (KMG-IV): sequencing the most valuable type-strain genomes for metagenomic binning, comparative biology and taxonomic classification.</title>
        <authorList>
            <person name="Goeker M."/>
        </authorList>
    </citation>
    <scope>NUCLEOTIDE SEQUENCE [LARGE SCALE GENOMIC DNA]</scope>
    <source>
        <strain evidence="1 2">DSM 22170</strain>
    </source>
</reference>
<dbReference type="RefSeq" id="WP_309808140.1">
    <property type="nucleotide sequence ID" value="NZ_JAVDQH010000015.1"/>
</dbReference>
<evidence type="ECO:0000313" key="1">
    <source>
        <dbReference type="EMBL" id="MDR6245536.1"/>
    </source>
</evidence>
<keyword evidence="2" id="KW-1185">Reference proteome</keyword>
<proteinExistence type="predicted"/>
<sequence>MAGKEIILMKEKLLPTIIDVKFKHQLNQALQNGQSLYDTSINRQKEVLKALNKNTEQIVKLCQEIHPTVMTEIKLINNVSTNQFKADYQYDLIYSNDPVKDADDVAEEWFEALRVK</sequence>
<dbReference type="EMBL" id="JAVDQH010000015">
    <property type="protein sequence ID" value="MDR6245536.1"/>
    <property type="molecule type" value="Genomic_DNA"/>
</dbReference>
<accession>A0ABU1J2X1</accession>
<comment type="caution">
    <text evidence="1">The sequence shown here is derived from an EMBL/GenBank/DDBJ whole genome shotgun (WGS) entry which is preliminary data.</text>
</comment>
<dbReference type="Proteomes" id="UP001185028">
    <property type="component" value="Unassembled WGS sequence"/>
</dbReference>
<gene>
    <name evidence="1" type="ORF">JOC58_003449</name>
</gene>
<evidence type="ECO:0000313" key="2">
    <source>
        <dbReference type="Proteomes" id="UP001185028"/>
    </source>
</evidence>
<protein>
    <submittedName>
        <fullName evidence="1">Uncharacterized protein</fullName>
    </submittedName>
</protein>
<name>A0ABU1J2X1_9BACL</name>